<accession>A0A9P8AWB1</accession>
<evidence type="ECO:0000313" key="1">
    <source>
        <dbReference type="EMBL" id="KAG7448762.1"/>
    </source>
</evidence>
<gene>
    <name evidence="1" type="ORF">BT62DRAFT_1003475</name>
</gene>
<dbReference type="GeneID" id="66099232"/>
<dbReference type="AlphaFoldDB" id="A0A9P8AWB1"/>
<sequence length="195" mass="21964">MSILQSVDKAFFRRTHPLSGLQSLSFLSPCLAFEVSELCLHRSSYIRTNVLTYDELEKAVPILSLAQLLKKLLLSVFTITPETVCSSPYKRPSTIWKICVKCPRKFTQKLQYVTGREGDNSAHANDRLAKATPSNFGTEKIDATEARSGVVINLDRYVKASYTTPTSTLVPISFAWNMKLHNFIRYPSDLEIPSD</sequence>
<comment type="caution">
    <text evidence="1">The sequence shown here is derived from an EMBL/GenBank/DDBJ whole genome shotgun (WGS) entry which is preliminary data.</text>
</comment>
<dbReference type="RefSeq" id="XP_043042262.1">
    <property type="nucleotide sequence ID" value="XM_043176945.1"/>
</dbReference>
<organism evidence="1 2">
    <name type="scientific">Guyanagaster necrorhizus</name>
    <dbReference type="NCBI Taxonomy" id="856835"/>
    <lineage>
        <taxon>Eukaryota</taxon>
        <taxon>Fungi</taxon>
        <taxon>Dikarya</taxon>
        <taxon>Basidiomycota</taxon>
        <taxon>Agaricomycotina</taxon>
        <taxon>Agaricomycetes</taxon>
        <taxon>Agaricomycetidae</taxon>
        <taxon>Agaricales</taxon>
        <taxon>Marasmiineae</taxon>
        <taxon>Physalacriaceae</taxon>
        <taxon>Guyanagaster</taxon>
    </lineage>
</organism>
<keyword evidence="2" id="KW-1185">Reference proteome</keyword>
<name>A0A9P8AWB1_9AGAR</name>
<dbReference type="Proteomes" id="UP000812287">
    <property type="component" value="Unassembled WGS sequence"/>
</dbReference>
<protein>
    <submittedName>
        <fullName evidence="1">Uncharacterized protein</fullName>
    </submittedName>
</protein>
<proteinExistence type="predicted"/>
<evidence type="ECO:0000313" key="2">
    <source>
        <dbReference type="Proteomes" id="UP000812287"/>
    </source>
</evidence>
<dbReference type="EMBL" id="MU250529">
    <property type="protein sequence ID" value="KAG7448762.1"/>
    <property type="molecule type" value="Genomic_DNA"/>
</dbReference>
<reference evidence="1" key="1">
    <citation type="submission" date="2020-11" db="EMBL/GenBank/DDBJ databases">
        <title>Adaptations for nitrogen fixation in a non-lichenized fungal sporocarp promotes dispersal by wood-feeding termites.</title>
        <authorList>
            <consortium name="DOE Joint Genome Institute"/>
            <person name="Koch R.A."/>
            <person name="Yoon G."/>
            <person name="Arayal U."/>
            <person name="Lail K."/>
            <person name="Amirebrahimi M."/>
            <person name="Labutti K."/>
            <person name="Lipzen A."/>
            <person name="Riley R."/>
            <person name="Barry K."/>
            <person name="Henrissat B."/>
            <person name="Grigoriev I.V."/>
            <person name="Herr J.R."/>
            <person name="Aime M.C."/>
        </authorList>
    </citation>
    <scope>NUCLEOTIDE SEQUENCE</scope>
    <source>
        <strain evidence="1">MCA 3950</strain>
    </source>
</reference>